<sequence>MPISAAPRRRSAIYPLVMAGLDPAIHVLGCSTKNVGARDEPGHDDLPCKFAYAIIRPRPGLVSVTILCKYHTVRWGVRTD</sequence>
<accession>A0AAE7NX10</accession>
<dbReference type="EMBL" id="CP030050">
    <property type="protein sequence ID" value="QOZ71750.1"/>
    <property type="molecule type" value="Genomic_DNA"/>
</dbReference>
<organism evidence="1 2">
    <name type="scientific">Bradyrhizobium arachidis</name>
    <dbReference type="NCBI Taxonomy" id="858423"/>
    <lineage>
        <taxon>Bacteria</taxon>
        <taxon>Pseudomonadati</taxon>
        <taxon>Pseudomonadota</taxon>
        <taxon>Alphaproteobacteria</taxon>
        <taxon>Hyphomicrobiales</taxon>
        <taxon>Nitrobacteraceae</taxon>
        <taxon>Bradyrhizobium</taxon>
    </lineage>
</organism>
<dbReference type="Proteomes" id="UP000594015">
    <property type="component" value="Chromosome"/>
</dbReference>
<dbReference type="KEGG" id="barh:WN72_39755"/>
<evidence type="ECO:0000313" key="2">
    <source>
        <dbReference type="Proteomes" id="UP000594015"/>
    </source>
</evidence>
<gene>
    <name evidence="1" type="ORF">WN72_39755</name>
</gene>
<proteinExistence type="predicted"/>
<reference evidence="1 2" key="1">
    <citation type="submission" date="2018-06" db="EMBL/GenBank/DDBJ databases">
        <title>Comparative genomics of Bradyrhizobium nodulating Arachidis hypogaea.</title>
        <authorList>
            <person name="Li Y."/>
        </authorList>
    </citation>
    <scope>NUCLEOTIDE SEQUENCE [LARGE SCALE GENOMIC DNA]</scope>
    <source>
        <strain evidence="1 2">CCBAU 051107</strain>
    </source>
</reference>
<dbReference type="AlphaFoldDB" id="A0AAE7NX10"/>
<protein>
    <submittedName>
        <fullName evidence="1">Uncharacterized protein</fullName>
    </submittedName>
</protein>
<evidence type="ECO:0000313" key="1">
    <source>
        <dbReference type="EMBL" id="QOZ71750.1"/>
    </source>
</evidence>
<name>A0AAE7NX10_9BRAD</name>